<reference evidence="6 7" key="1">
    <citation type="submission" date="2019-10" db="EMBL/GenBank/DDBJ databases">
        <title>New species of Slilvanegrellaceae.</title>
        <authorList>
            <person name="Pitt A."/>
            <person name="Hahn M.W."/>
        </authorList>
    </citation>
    <scope>NUCLEOTIDE SEQUENCE [LARGE SCALE GENOMIC DNA]</scope>
    <source>
        <strain evidence="6 7">SP-Ram-0.45-NSY-1</strain>
    </source>
</reference>
<sequence length="470" mass="52944">MLTVRVYFCHYEWNWSRSLKMKEEQNEFRGSNFRFWDSLSENEKAEQIMKSKSKIGVHSEIGKLRKVFLHSPGQEVELMTPRNASELLYNDIIYYKNIVAGHAQLKSVLSLVSTVLEVSECLEEVLEISQAREQLLDQILAFQGCPELKTELQSFSSSDLVQTLLTGVTLKRNSLESWLSSKTFSLVPLPNMYFMRDTSMVVGNRVIASRMASSVRYAESLIMRTIYEYHPELKGHGLLLDAAYGEVDPKFTIEGGDILVISEDLLLVGISERTTPKAVDALVNALIRARAEDGNQEPFNVLCVILPRERSTIHLDMIFTVANKEQAVVYSPYVLGRERARVVRIRVKPDGDKKFKEVEDLILGLRSVGVRMDPIPCGGDEPLHQQREQWNSGANLFSFAPGKVISYIHEHTLRACESAGFKIMSAKDVIKHPTLLQSNYPLIVTVEGSELSRGGGGPRCMTCPVLRDSV</sequence>
<comment type="caution">
    <text evidence="6">The sequence shown here is derived from an EMBL/GenBank/DDBJ whole genome shotgun (WGS) entry which is preliminary data.</text>
</comment>
<evidence type="ECO:0000256" key="1">
    <source>
        <dbReference type="ARBA" id="ARBA00005213"/>
    </source>
</evidence>
<protein>
    <recommendedName>
        <fullName evidence="3">arginine deiminase</fullName>
        <ecNumber evidence="3">3.5.3.6</ecNumber>
    </recommendedName>
</protein>
<organism evidence="6 7">
    <name type="scientific">Silvanigrella paludirubra</name>
    <dbReference type="NCBI Taxonomy" id="2499159"/>
    <lineage>
        <taxon>Bacteria</taxon>
        <taxon>Pseudomonadati</taxon>
        <taxon>Bdellovibrionota</taxon>
        <taxon>Oligoflexia</taxon>
        <taxon>Silvanigrellales</taxon>
        <taxon>Silvanigrellaceae</taxon>
        <taxon>Silvanigrella</taxon>
    </lineage>
</organism>
<dbReference type="AlphaFoldDB" id="A0A6N6VZC2"/>
<dbReference type="SUPFAM" id="SSF55909">
    <property type="entry name" value="Pentein"/>
    <property type="match status" value="1"/>
</dbReference>
<dbReference type="Gene3D" id="3.75.10.10">
    <property type="entry name" value="L-arginine/glycine Amidinotransferase, Chain A"/>
    <property type="match status" value="1"/>
</dbReference>
<dbReference type="GO" id="GO:0019546">
    <property type="term" value="P:L-arginine deiminase pathway"/>
    <property type="evidence" value="ECO:0007669"/>
    <property type="project" value="TreeGrafter"/>
</dbReference>
<accession>A0A6N6VZC2</accession>
<evidence type="ECO:0000256" key="3">
    <source>
        <dbReference type="ARBA" id="ARBA00012171"/>
    </source>
</evidence>
<comment type="similarity">
    <text evidence="2">Belongs to the arginine deiminase family.</text>
</comment>
<comment type="pathway">
    <text evidence="1">Amino-acid degradation; L-arginine degradation via ADI pathway; carbamoyl phosphate from L-arginine: step 1/2.</text>
</comment>
<proteinExistence type="inferred from homology"/>
<dbReference type="Gene3D" id="1.10.3930.10">
    <property type="entry name" value="Arginine deiminase"/>
    <property type="match status" value="1"/>
</dbReference>
<dbReference type="Proteomes" id="UP000437748">
    <property type="component" value="Unassembled WGS sequence"/>
</dbReference>
<keyword evidence="4" id="KW-0378">Hydrolase</keyword>
<name>A0A6N6VZC2_9BACT</name>
<evidence type="ECO:0000256" key="5">
    <source>
        <dbReference type="ARBA" id="ARBA00049429"/>
    </source>
</evidence>
<dbReference type="PRINTS" id="PR01466">
    <property type="entry name" value="ARGDEIMINASE"/>
</dbReference>
<evidence type="ECO:0000256" key="4">
    <source>
        <dbReference type="ARBA" id="ARBA00022801"/>
    </source>
</evidence>
<dbReference type="PANTHER" id="PTHR47271">
    <property type="entry name" value="ARGININE DEIMINASE"/>
    <property type="match status" value="1"/>
</dbReference>
<dbReference type="PANTHER" id="PTHR47271:SF2">
    <property type="entry name" value="ARGININE DEIMINASE"/>
    <property type="match status" value="1"/>
</dbReference>
<dbReference type="InterPro" id="IPR003876">
    <property type="entry name" value="Arg_deiminase"/>
</dbReference>
<gene>
    <name evidence="6" type="ORF">GCL60_06130</name>
</gene>
<dbReference type="Pfam" id="PF02274">
    <property type="entry name" value="ADI"/>
    <property type="match status" value="1"/>
</dbReference>
<evidence type="ECO:0000313" key="6">
    <source>
        <dbReference type="EMBL" id="KAB8039838.1"/>
    </source>
</evidence>
<comment type="catalytic activity">
    <reaction evidence="5">
        <text>L-arginine + H2O = L-citrulline + NH4(+)</text>
        <dbReference type="Rhea" id="RHEA:19597"/>
        <dbReference type="ChEBI" id="CHEBI:15377"/>
        <dbReference type="ChEBI" id="CHEBI:28938"/>
        <dbReference type="ChEBI" id="CHEBI:32682"/>
        <dbReference type="ChEBI" id="CHEBI:57743"/>
        <dbReference type="EC" id="3.5.3.6"/>
    </reaction>
</comment>
<dbReference type="EC" id="3.5.3.6" evidence="3"/>
<dbReference type="GO" id="GO:0016990">
    <property type="term" value="F:arginine deiminase activity"/>
    <property type="evidence" value="ECO:0007669"/>
    <property type="project" value="UniProtKB-EC"/>
</dbReference>
<dbReference type="EMBL" id="WFLM01000002">
    <property type="protein sequence ID" value="KAB8039838.1"/>
    <property type="molecule type" value="Genomic_DNA"/>
</dbReference>
<evidence type="ECO:0000256" key="2">
    <source>
        <dbReference type="ARBA" id="ARBA00010206"/>
    </source>
</evidence>
<evidence type="ECO:0000313" key="7">
    <source>
        <dbReference type="Proteomes" id="UP000437748"/>
    </source>
</evidence>
<keyword evidence="7" id="KW-1185">Reference proteome</keyword>